<dbReference type="Gene3D" id="3.40.50.1470">
    <property type="entry name" value="Peptidyl-tRNA hydrolase"/>
    <property type="match status" value="1"/>
</dbReference>
<evidence type="ECO:0000256" key="5">
    <source>
        <dbReference type="ARBA" id="ARBA00038063"/>
    </source>
</evidence>
<dbReference type="AlphaFoldDB" id="A0AAV4Z4W5"/>
<evidence type="ECO:0000256" key="4">
    <source>
        <dbReference type="ARBA" id="ARBA00022884"/>
    </source>
</evidence>
<comment type="subcellular location">
    <subcellularLocation>
        <location evidence="7">Cytoplasm</location>
    </subcellularLocation>
</comment>
<keyword evidence="2 7" id="KW-0820">tRNA-binding</keyword>
<gene>
    <name evidence="7 10" type="primary">pth</name>
    <name evidence="10" type="ORF">OICFNHDK_1655</name>
</gene>
<evidence type="ECO:0000256" key="1">
    <source>
        <dbReference type="ARBA" id="ARBA00013260"/>
    </source>
</evidence>
<keyword evidence="7" id="KW-0963">Cytoplasm</keyword>
<dbReference type="InterPro" id="IPR036416">
    <property type="entry name" value="Pept_tRNA_hydro_sf"/>
</dbReference>
<comment type="similarity">
    <text evidence="5 7 9">Belongs to the PTH family.</text>
</comment>
<dbReference type="PANTHER" id="PTHR17224:SF1">
    <property type="entry name" value="PEPTIDYL-TRNA HYDROLASE"/>
    <property type="match status" value="1"/>
</dbReference>
<accession>A0AAV4Z4W5</accession>
<name>A0AAV4Z4W5_9HYPH</name>
<dbReference type="EMBL" id="BPQF01000010">
    <property type="protein sequence ID" value="GJD39199.1"/>
    <property type="molecule type" value="Genomic_DNA"/>
</dbReference>
<dbReference type="PROSITE" id="PS01196">
    <property type="entry name" value="PEPT_TRNA_HYDROL_2"/>
    <property type="match status" value="1"/>
</dbReference>
<protein>
    <recommendedName>
        <fullName evidence="6 7">Peptidyl-tRNA hydrolase</fullName>
        <shortName evidence="7">Pth</shortName>
        <ecNumber evidence="1 7">3.1.1.29</ecNumber>
    </recommendedName>
</protein>
<dbReference type="FunFam" id="3.40.50.1470:FF:000001">
    <property type="entry name" value="Peptidyl-tRNA hydrolase"/>
    <property type="match status" value="1"/>
</dbReference>
<dbReference type="HAMAP" id="MF_00083">
    <property type="entry name" value="Pept_tRNA_hydro_bact"/>
    <property type="match status" value="1"/>
</dbReference>
<keyword evidence="3 7" id="KW-0378">Hydrolase</keyword>
<feature type="binding site" evidence="7">
    <location>
        <position position="112"/>
    </location>
    <ligand>
        <name>tRNA</name>
        <dbReference type="ChEBI" id="CHEBI:17843"/>
    </ligand>
</feature>
<evidence type="ECO:0000256" key="3">
    <source>
        <dbReference type="ARBA" id="ARBA00022801"/>
    </source>
</evidence>
<evidence type="ECO:0000256" key="2">
    <source>
        <dbReference type="ARBA" id="ARBA00022555"/>
    </source>
</evidence>
<keyword evidence="4 7" id="KW-0694">RNA-binding</keyword>
<dbReference type="NCBIfam" id="TIGR00447">
    <property type="entry name" value="pth"/>
    <property type="match status" value="1"/>
</dbReference>
<comment type="caution">
    <text evidence="10">The sequence shown here is derived from an EMBL/GenBank/DDBJ whole genome shotgun (WGS) entry which is preliminary data.</text>
</comment>
<evidence type="ECO:0000256" key="9">
    <source>
        <dbReference type="RuleBase" id="RU004320"/>
    </source>
</evidence>
<dbReference type="GO" id="GO:0004045">
    <property type="term" value="F:peptidyl-tRNA hydrolase activity"/>
    <property type="evidence" value="ECO:0007669"/>
    <property type="project" value="UniProtKB-UniRule"/>
</dbReference>
<feature type="binding site" evidence="7">
    <location>
        <position position="66"/>
    </location>
    <ligand>
        <name>tRNA</name>
        <dbReference type="ChEBI" id="CHEBI:17843"/>
    </ligand>
</feature>
<organism evidence="10 11">
    <name type="scientific">Methylobacterium bullatum</name>
    <dbReference type="NCBI Taxonomy" id="570505"/>
    <lineage>
        <taxon>Bacteria</taxon>
        <taxon>Pseudomonadati</taxon>
        <taxon>Pseudomonadota</taxon>
        <taxon>Alphaproteobacteria</taxon>
        <taxon>Hyphomicrobiales</taxon>
        <taxon>Methylobacteriaceae</taxon>
        <taxon>Methylobacterium</taxon>
    </lineage>
</organism>
<feature type="binding site" evidence="7">
    <location>
        <position position="64"/>
    </location>
    <ligand>
        <name>tRNA</name>
        <dbReference type="ChEBI" id="CHEBI:17843"/>
    </ligand>
</feature>
<evidence type="ECO:0000256" key="8">
    <source>
        <dbReference type="RuleBase" id="RU000673"/>
    </source>
</evidence>
<dbReference type="PANTHER" id="PTHR17224">
    <property type="entry name" value="PEPTIDYL-TRNA HYDROLASE"/>
    <property type="match status" value="1"/>
</dbReference>
<comment type="subunit">
    <text evidence="7">Monomer.</text>
</comment>
<reference evidence="10" key="1">
    <citation type="journal article" date="2016" name="Front. Microbiol.">
        <title>Genome Sequence of the Piezophilic, Mesophilic Sulfate-Reducing Bacterium Desulfovibrio indicus J2T.</title>
        <authorList>
            <person name="Cao J."/>
            <person name="Maignien L."/>
            <person name="Shao Z."/>
            <person name="Alain K."/>
            <person name="Jebbar M."/>
        </authorList>
    </citation>
    <scope>NUCLEOTIDE SEQUENCE</scope>
    <source>
        <strain evidence="10">DSM 21893</strain>
    </source>
</reference>
<evidence type="ECO:0000256" key="7">
    <source>
        <dbReference type="HAMAP-Rule" id="MF_00083"/>
    </source>
</evidence>
<dbReference type="SUPFAM" id="SSF53178">
    <property type="entry name" value="Peptidyl-tRNA hydrolase-like"/>
    <property type="match status" value="1"/>
</dbReference>
<keyword evidence="11" id="KW-1185">Reference proteome</keyword>
<dbReference type="PROSITE" id="PS01195">
    <property type="entry name" value="PEPT_TRNA_HYDROL_1"/>
    <property type="match status" value="1"/>
</dbReference>
<dbReference type="GO" id="GO:0006515">
    <property type="term" value="P:protein quality control for misfolded or incompletely synthesized proteins"/>
    <property type="evidence" value="ECO:0007669"/>
    <property type="project" value="UniProtKB-UniRule"/>
</dbReference>
<dbReference type="EC" id="3.1.1.29" evidence="1 7"/>
<dbReference type="InterPro" id="IPR001328">
    <property type="entry name" value="Pept_tRNA_hydro"/>
</dbReference>
<dbReference type="RefSeq" id="WP_192215149.1">
    <property type="nucleotide sequence ID" value="NZ_BPQF01000010.1"/>
</dbReference>
<dbReference type="InterPro" id="IPR018171">
    <property type="entry name" value="Pept_tRNA_hydro_CS"/>
</dbReference>
<feature type="site" description="Discriminates between blocked and unblocked aminoacyl-tRNA" evidence="7">
    <location>
        <position position="9"/>
    </location>
</feature>
<feature type="active site" description="Proton acceptor" evidence="7">
    <location>
        <position position="19"/>
    </location>
</feature>
<dbReference type="CDD" id="cd00462">
    <property type="entry name" value="PTH"/>
    <property type="match status" value="1"/>
</dbReference>
<dbReference type="GO" id="GO:0000049">
    <property type="term" value="F:tRNA binding"/>
    <property type="evidence" value="ECO:0007669"/>
    <property type="project" value="UniProtKB-UniRule"/>
</dbReference>
<feature type="binding site" evidence="7">
    <location>
        <position position="14"/>
    </location>
    <ligand>
        <name>tRNA</name>
        <dbReference type="ChEBI" id="CHEBI:17843"/>
    </ligand>
</feature>
<dbReference type="GO" id="GO:0005737">
    <property type="term" value="C:cytoplasm"/>
    <property type="evidence" value="ECO:0007669"/>
    <property type="project" value="UniProtKB-SubCell"/>
</dbReference>
<proteinExistence type="inferred from homology"/>
<evidence type="ECO:0000313" key="11">
    <source>
        <dbReference type="Proteomes" id="UP001055307"/>
    </source>
</evidence>
<comment type="catalytic activity">
    <reaction evidence="7 8">
        <text>an N-acyl-L-alpha-aminoacyl-tRNA + H2O = an N-acyl-L-amino acid + a tRNA + H(+)</text>
        <dbReference type="Rhea" id="RHEA:54448"/>
        <dbReference type="Rhea" id="RHEA-COMP:10123"/>
        <dbReference type="Rhea" id="RHEA-COMP:13883"/>
        <dbReference type="ChEBI" id="CHEBI:15377"/>
        <dbReference type="ChEBI" id="CHEBI:15378"/>
        <dbReference type="ChEBI" id="CHEBI:59874"/>
        <dbReference type="ChEBI" id="CHEBI:78442"/>
        <dbReference type="ChEBI" id="CHEBI:138191"/>
        <dbReference type="EC" id="3.1.1.29"/>
    </reaction>
</comment>
<sequence length="206" mass="22460">MRLIVGLGNPGARYAGNRHNIGFLALDEMARVHRAAPWRRKFQGEVTEATLGSERVVLLKPQTFMNESGRSVSEAQRFYKIALSDVIVLHDELDLAPAKLRVKLGGGNAGHNGLRSITAQCGNDYRRVRLGIGHPGDKALVHAYVLNDFGKGERAWVEDLCRAVADHAALLAQGEDASFQNKVHLAMAGRGWDDVKQVNAAATGRD</sequence>
<comment type="function">
    <text evidence="7">Hydrolyzes ribosome-free peptidyl-tRNAs (with 1 or more amino acids incorporated), which drop off the ribosome during protein synthesis, or as a result of ribosome stalling.</text>
</comment>
<dbReference type="Pfam" id="PF01195">
    <property type="entry name" value="Pept_tRNA_hydro"/>
    <property type="match status" value="1"/>
</dbReference>
<dbReference type="GO" id="GO:0072344">
    <property type="term" value="P:rescue of stalled ribosome"/>
    <property type="evidence" value="ECO:0007669"/>
    <property type="project" value="UniProtKB-UniRule"/>
</dbReference>
<feature type="site" description="Stabilizes the basic form of H active site to accept a proton" evidence="7">
    <location>
        <position position="91"/>
    </location>
</feature>
<evidence type="ECO:0000256" key="6">
    <source>
        <dbReference type="ARBA" id="ARBA00050038"/>
    </source>
</evidence>
<reference evidence="10" key="2">
    <citation type="submission" date="2021-08" db="EMBL/GenBank/DDBJ databases">
        <authorList>
            <person name="Tani A."/>
            <person name="Ola A."/>
            <person name="Ogura Y."/>
            <person name="Katsura K."/>
            <person name="Hayashi T."/>
        </authorList>
    </citation>
    <scope>NUCLEOTIDE SEQUENCE</scope>
    <source>
        <strain evidence="10">DSM 21893</strain>
    </source>
</reference>
<evidence type="ECO:0000313" key="10">
    <source>
        <dbReference type="EMBL" id="GJD39199.1"/>
    </source>
</evidence>
<comment type="function">
    <text evidence="7">Catalyzes the release of premature peptidyl moieties from peptidyl-tRNA molecules trapped in stalled 50S ribosomal subunits, and thus maintains levels of free tRNAs and 50S ribosomes.</text>
</comment>
<dbReference type="Proteomes" id="UP001055307">
    <property type="component" value="Unassembled WGS sequence"/>
</dbReference>